<keyword evidence="2" id="KW-0862">Zinc</keyword>
<evidence type="ECO:0000313" key="4">
    <source>
        <dbReference type="EMBL" id="THG15067.1"/>
    </source>
</evidence>
<dbReference type="SUPFAM" id="SSF55031">
    <property type="entry name" value="Bacterial exopeptidase dimerisation domain"/>
    <property type="match status" value="1"/>
</dbReference>
<evidence type="ECO:0000259" key="3">
    <source>
        <dbReference type="Pfam" id="PF07687"/>
    </source>
</evidence>
<accession>A0A4V3WP54</accession>
<dbReference type="Proteomes" id="UP000306102">
    <property type="component" value="Unassembled WGS sequence"/>
</dbReference>
<feature type="binding site" evidence="2">
    <location>
        <position position="470"/>
    </location>
    <ligand>
        <name>Zn(2+)</name>
        <dbReference type="ChEBI" id="CHEBI:29105"/>
        <label>2</label>
    </ligand>
</feature>
<feature type="active site" evidence="1">
    <location>
        <position position="167"/>
    </location>
</feature>
<keyword evidence="5" id="KW-1185">Reference proteome</keyword>
<dbReference type="STRING" id="542762.A0A4V3WP54"/>
<feature type="domain" description="Peptidase M20 dimerisation" evidence="3">
    <location>
        <begin position="279"/>
        <end position="383"/>
    </location>
</feature>
<feature type="binding site" evidence="2">
    <location>
        <position position="233"/>
    </location>
    <ligand>
        <name>Zn(2+)</name>
        <dbReference type="ChEBI" id="CHEBI:29105"/>
        <label>2</label>
    </ligand>
</feature>
<organism evidence="4 5">
    <name type="scientific">Camellia sinensis var. sinensis</name>
    <name type="common">China tea</name>
    <dbReference type="NCBI Taxonomy" id="542762"/>
    <lineage>
        <taxon>Eukaryota</taxon>
        <taxon>Viridiplantae</taxon>
        <taxon>Streptophyta</taxon>
        <taxon>Embryophyta</taxon>
        <taxon>Tracheophyta</taxon>
        <taxon>Spermatophyta</taxon>
        <taxon>Magnoliopsida</taxon>
        <taxon>eudicotyledons</taxon>
        <taxon>Gunneridae</taxon>
        <taxon>Pentapetalae</taxon>
        <taxon>asterids</taxon>
        <taxon>Ericales</taxon>
        <taxon>Theaceae</taxon>
        <taxon>Camellia</taxon>
    </lineage>
</organism>
<dbReference type="InterPro" id="IPR011650">
    <property type="entry name" value="Peptidase_M20_dimer"/>
</dbReference>
<dbReference type="PANTHER" id="PTHR45892">
    <property type="entry name" value="AMINOACYLASE-1"/>
    <property type="match status" value="1"/>
</dbReference>
<dbReference type="Gene3D" id="1.10.150.900">
    <property type="match status" value="1"/>
</dbReference>
<dbReference type="SUPFAM" id="SSF53187">
    <property type="entry name" value="Zn-dependent exopeptidases"/>
    <property type="match status" value="1"/>
</dbReference>
<dbReference type="GO" id="GO:0046872">
    <property type="term" value="F:metal ion binding"/>
    <property type="evidence" value="ECO:0007669"/>
    <property type="project" value="UniProtKB-KW"/>
</dbReference>
<evidence type="ECO:0000256" key="2">
    <source>
        <dbReference type="PIRSR" id="PIRSR610159-2"/>
    </source>
</evidence>
<dbReference type="PANTHER" id="PTHR45892:SF3">
    <property type="entry name" value="PUTATIVE-RELATED"/>
    <property type="match status" value="1"/>
</dbReference>
<dbReference type="GO" id="GO:0004046">
    <property type="term" value="F:aminoacylase activity"/>
    <property type="evidence" value="ECO:0007669"/>
    <property type="project" value="InterPro"/>
</dbReference>
<dbReference type="FunFam" id="3.40.630.10:FF:000019">
    <property type="entry name" value="Aminoacylase 1"/>
    <property type="match status" value="1"/>
</dbReference>
<dbReference type="NCBIfam" id="TIGR01880">
    <property type="entry name" value="Ac-peptdase-euk"/>
    <property type="match status" value="1"/>
</dbReference>
<evidence type="ECO:0000313" key="5">
    <source>
        <dbReference type="Proteomes" id="UP000306102"/>
    </source>
</evidence>
<dbReference type="EMBL" id="SDRB02004960">
    <property type="protein sequence ID" value="THG15067.1"/>
    <property type="molecule type" value="Genomic_DNA"/>
</dbReference>
<keyword evidence="2" id="KW-0479">Metal-binding</keyword>
<evidence type="ECO:0000256" key="1">
    <source>
        <dbReference type="PIRSR" id="PIRSR610159-1"/>
    </source>
</evidence>
<comment type="cofactor">
    <cofactor evidence="2">
        <name>Zn(2+)</name>
        <dbReference type="ChEBI" id="CHEBI:29105"/>
    </cofactor>
    <text evidence="2">Binds 2 Zn(2+) ions per subunit.</text>
</comment>
<dbReference type="Pfam" id="PF01546">
    <property type="entry name" value="Peptidase_M20"/>
    <property type="match status" value="1"/>
</dbReference>
<dbReference type="InterPro" id="IPR010159">
    <property type="entry name" value="N-acyl_aa_amidohydrolase"/>
</dbReference>
<dbReference type="FunFam" id="1.10.150.900:FF:000001">
    <property type="entry name" value="Aminoacylase-1, putative"/>
    <property type="match status" value="1"/>
</dbReference>
<dbReference type="AlphaFoldDB" id="A0A4V3WP54"/>
<sequence>MKKKKKKTKQNKTKQTDTSLTVVAPLIRIQAFFFFKTETESLPLLKLQSSLCQSVTVAATTIMPNYHHHLLLSTVTLFLCLPLLSSSPHHHLQEDTPITRFQQFLRINTAHPNPDYSSSVSFLKSRALSLNLQTQLLEFSPNKPLLLLTWPGSNPSLPSLLLNSHLDSVPAEPSKWLHPPFSAVSSAGNIFARGAQDDKSISLQYLEAIRILQNDFNFKPVRTVHISYVPDEEIGGLDGMAKFVESQVFDELNLGFVLDEGQASPNDEFRVFYADRSPWNVVIRALGVPGHGSRMYDNSAMENLMKSIEVMSKFRENQFDLVKAGLASNSEVISVNPVYVKAGIVSPTGFVMNMQPSEAEAGFDLRLTPTADLDILRKRIADEWAPATRNMTYEIIEKGPLRDYMGRPLMTPTNDSNPWWSVFKQAITAAGGRLSKPEILPSTTDARFIRQKGIPALGFSPMKNTPILLHDHNEFLKDTVYLEGIKAGKNSRVIQRILGTAERKRGSQLVELIHDMQNFTRKFRVELSSSSMFKKTKTKMQVAIVHLVTCKIRTFPFLRRRERRVAK</sequence>
<feature type="binding site" evidence="2">
    <location>
        <position position="197"/>
    </location>
    <ligand>
        <name>Zn(2+)</name>
        <dbReference type="ChEBI" id="CHEBI:29105"/>
        <label>1</label>
    </ligand>
</feature>
<dbReference type="Pfam" id="PF07687">
    <property type="entry name" value="M20_dimer"/>
    <property type="match status" value="1"/>
</dbReference>
<feature type="binding site" evidence="2">
    <location>
        <position position="260"/>
    </location>
    <ligand>
        <name>Zn(2+)</name>
        <dbReference type="ChEBI" id="CHEBI:29105"/>
        <label>1</label>
    </ligand>
</feature>
<dbReference type="InterPro" id="IPR002933">
    <property type="entry name" value="Peptidase_M20"/>
</dbReference>
<comment type="caution">
    <text evidence="4">The sequence shown here is derived from an EMBL/GenBank/DDBJ whole genome shotgun (WGS) entry which is preliminary data.</text>
</comment>
<gene>
    <name evidence="4" type="ORF">TEA_019367</name>
</gene>
<dbReference type="InterPro" id="IPR052083">
    <property type="entry name" value="Aminoacylase-1_M20A"/>
</dbReference>
<name>A0A4V3WP54_CAMSN</name>
<dbReference type="Gene3D" id="3.40.630.10">
    <property type="entry name" value="Zn peptidases"/>
    <property type="match status" value="1"/>
</dbReference>
<feature type="binding site" evidence="2">
    <location>
        <position position="197"/>
    </location>
    <ligand>
        <name>Zn(2+)</name>
        <dbReference type="ChEBI" id="CHEBI:29105"/>
        <label>2</label>
    </ligand>
</feature>
<feature type="binding site" evidence="2">
    <location>
        <position position="165"/>
    </location>
    <ligand>
        <name>Zn(2+)</name>
        <dbReference type="ChEBI" id="CHEBI:29105"/>
        <label>1</label>
    </ligand>
</feature>
<dbReference type="GO" id="GO:0005737">
    <property type="term" value="C:cytoplasm"/>
    <property type="evidence" value="ECO:0007669"/>
    <property type="project" value="InterPro"/>
</dbReference>
<protein>
    <recommendedName>
        <fullName evidence="3">Peptidase M20 dimerisation domain-containing protein</fullName>
    </recommendedName>
</protein>
<dbReference type="FunFam" id="3.30.70.360:FF:000009">
    <property type="entry name" value="aminoacylase-1 isoform X1"/>
    <property type="match status" value="1"/>
</dbReference>
<dbReference type="GO" id="GO:0006520">
    <property type="term" value="P:amino acid metabolic process"/>
    <property type="evidence" value="ECO:0007669"/>
    <property type="project" value="InterPro"/>
</dbReference>
<dbReference type="Gene3D" id="3.30.70.360">
    <property type="match status" value="1"/>
</dbReference>
<dbReference type="InterPro" id="IPR036264">
    <property type="entry name" value="Bact_exopeptidase_dim_dom"/>
</dbReference>
<feature type="active site" description="Proton acceptor" evidence="1">
    <location>
        <position position="232"/>
    </location>
</feature>
<reference evidence="4 5" key="1">
    <citation type="journal article" date="2018" name="Proc. Natl. Acad. Sci. U.S.A.">
        <title>Draft genome sequence of Camellia sinensis var. sinensis provides insights into the evolution of the tea genome and tea quality.</title>
        <authorList>
            <person name="Wei C."/>
            <person name="Yang H."/>
            <person name="Wang S."/>
            <person name="Zhao J."/>
            <person name="Liu C."/>
            <person name="Gao L."/>
            <person name="Xia E."/>
            <person name="Lu Y."/>
            <person name="Tai Y."/>
            <person name="She G."/>
            <person name="Sun J."/>
            <person name="Cao H."/>
            <person name="Tong W."/>
            <person name="Gao Q."/>
            <person name="Li Y."/>
            <person name="Deng W."/>
            <person name="Jiang X."/>
            <person name="Wang W."/>
            <person name="Chen Q."/>
            <person name="Zhang S."/>
            <person name="Li H."/>
            <person name="Wu J."/>
            <person name="Wang P."/>
            <person name="Li P."/>
            <person name="Shi C."/>
            <person name="Zheng F."/>
            <person name="Jian J."/>
            <person name="Huang B."/>
            <person name="Shan D."/>
            <person name="Shi M."/>
            <person name="Fang C."/>
            <person name="Yue Y."/>
            <person name="Li F."/>
            <person name="Li D."/>
            <person name="Wei S."/>
            <person name="Han B."/>
            <person name="Jiang C."/>
            <person name="Yin Y."/>
            <person name="Xia T."/>
            <person name="Zhang Z."/>
            <person name="Bennetzen J.L."/>
            <person name="Zhao S."/>
            <person name="Wan X."/>
        </authorList>
    </citation>
    <scope>NUCLEOTIDE SEQUENCE [LARGE SCALE GENOMIC DNA]</scope>
    <source>
        <strain evidence="5">cv. Shuchazao</strain>
        <tissue evidence="4">Leaf</tissue>
    </source>
</reference>
<proteinExistence type="predicted"/>